<dbReference type="Proteomes" id="UP000253472">
    <property type="component" value="Unassembled WGS sequence"/>
</dbReference>
<keyword evidence="2" id="KW-0687">Ribonucleoprotein</keyword>
<evidence type="ECO:0000259" key="1">
    <source>
        <dbReference type="Pfam" id="PF14622"/>
    </source>
</evidence>
<proteinExistence type="predicted"/>
<evidence type="ECO:0000313" key="2">
    <source>
        <dbReference type="EMBL" id="RCK63528.1"/>
    </source>
</evidence>
<dbReference type="GO" id="GO:0006396">
    <property type="term" value="P:RNA processing"/>
    <property type="evidence" value="ECO:0007669"/>
    <property type="project" value="InterPro"/>
</dbReference>
<dbReference type="GO" id="GO:0032543">
    <property type="term" value="P:mitochondrial translation"/>
    <property type="evidence" value="ECO:0007669"/>
    <property type="project" value="InterPro"/>
</dbReference>
<evidence type="ECO:0000313" key="3">
    <source>
        <dbReference type="Proteomes" id="UP000253472"/>
    </source>
</evidence>
<dbReference type="PANTHER" id="PTHR28160:SF1">
    <property type="entry name" value="LARGE RIBOSOMAL SUBUNIT PROTEIN ML57"/>
    <property type="match status" value="1"/>
</dbReference>
<dbReference type="InterPro" id="IPR000999">
    <property type="entry name" value="RNase_III_dom"/>
</dbReference>
<reference evidence="2 3" key="1">
    <citation type="submission" date="2018-06" db="EMBL/GenBank/DDBJ databases">
        <title>Whole genome sequencing of Candida tropicalis (genome annotated by CSBL at Korea University).</title>
        <authorList>
            <person name="Ahn J."/>
        </authorList>
    </citation>
    <scope>NUCLEOTIDE SEQUENCE [LARGE SCALE GENOMIC DNA]</scope>
    <source>
        <strain evidence="2 3">ATCC 20962</strain>
    </source>
</reference>
<keyword evidence="2" id="KW-0689">Ribosomal protein</keyword>
<dbReference type="GO" id="GO:0004525">
    <property type="term" value="F:ribonuclease III activity"/>
    <property type="evidence" value="ECO:0007669"/>
    <property type="project" value="InterPro"/>
</dbReference>
<dbReference type="OrthoDB" id="2281895at2759"/>
<name>A0A367YCE1_9ASCO</name>
<sequence>MMTIRTLTTRSSGFTASIFTRSVYLHAGPRIEGLKRDPNAAFVNPKGIKYGLTESNIAPVKTFLGQEYAIPDEVILQVITHKSFGNGIKPHNEKLMVMGSKLLTLFFVKHVTNPECKDESRAINGKNLDVLGGQVSRGLASVETAGIFAQASKLNEVMFWKSSNSKLGFHSSGERKVSGQMLSGLVGAVNFYHGKDKAEKFISEKLVDAFEKISFKYLLE</sequence>
<dbReference type="GO" id="GO:0003735">
    <property type="term" value="F:structural constituent of ribosome"/>
    <property type="evidence" value="ECO:0007669"/>
    <property type="project" value="InterPro"/>
</dbReference>
<dbReference type="EMBL" id="QLNQ01000024">
    <property type="protein sequence ID" value="RCK63528.1"/>
    <property type="molecule type" value="Genomic_DNA"/>
</dbReference>
<dbReference type="STRING" id="5486.A0A367YCE1"/>
<protein>
    <submittedName>
        <fullName evidence="2">54S ribosomal protein L15, mitochondrial</fullName>
    </submittedName>
</protein>
<dbReference type="InterPro" id="IPR036389">
    <property type="entry name" value="RNase_III_sf"/>
</dbReference>
<dbReference type="Gene3D" id="1.10.1520.10">
    <property type="entry name" value="Ribonuclease III domain"/>
    <property type="match status" value="1"/>
</dbReference>
<dbReference type="SUPFAM" id="SSF69065">
    <property type="entry name" value="RNase III domain-like"/>
    <property type="match status" value="1"/>
</dbReference>
<gene>
    <name evidence="2" type="primary">MRPL15_0</name>
    <name evidence="2" type="ORF">Cantr_09738</name>
</gene>
<dbReference type="InterPro" id="IPR040030">
    <property type="entry name" value="Ribosomal_mL57"/>
</dbReference>
<dbReference type="GO" id="GO:0005762">
    <property type="term" value="C:mitochondrial large ribosomal subunit"/>
    <property type="evidence" value="ECO:0007669"/>
    <property type="project" value="InterPro"/>
</dbReference>
<dbReference type="AlphaFoldDB" id="A0A367YCE1"/>
<organism evidence="2 3">
    <name type="scientific">Candida viswanathii</name>
    <dbReference type="NCBI Taxonomy" id="5486"/>
    <lineage>
        <taxon>Eukaryota</taxon>
        <taxon>Fungi</taxon>
        <taxon>Dikarya</taxon>
        <taxon>Ascomycota</taxon>
        <taxon>Saccharomycotina</taxon>
        <taxon>Pichiomycetes</taxon>
        <taxon>Debaryomycetaceae</taxon>
        <taxon>Candida/Lodderomyces clade</taxon>
        <taxon>Candida</taxon>
    </lineage>
</organism>
<comment type="caution">
    <text evidence="2">The sequence shown here is derived from an EMBL/GenBank/DDBJ whole genome shotgun (WGS) entry which is preliminary data.</text>
</comment>
<dbReference type="PANTHER" id="PTHR28160">
    <property type="entry name" value="54S RIBOSOMAL PROTEIN L15, MITOCHONDRIAL"/>
    <property type="match status" value="1"/>
</dbReference>
<feature type="domain" description="RNase III" evidence="1">
    <location>
        <begin position="72"/>
        <end position="208"/>
    </location>
</feature>
<accession>A0A367YCE1</accession>
<keyword evidence="3" id="KW-1185">Reference proteome</keyword>
<dbReference type="Pfam" id="PF14622">
    <property type="entry name" value="Ribonucleas_3_3"/>
    <property type="match status" value="1"/>
</dbReference>